<keyword evidence="3" id="KW-1185">Reference proteome</keyword>
<keyword evidence="1" id="KW-0812">Transmembrane</keyword>
<name>A0AA90P1G6_9GAMM</name>
<evidence type="ECO:0000256" key="1">
    <source>
        <dbReference type="SAM" id="Phobius"/>
    </source>
</evidence>
<sequence length="332" mass="38206">LTLVLKYFIHIVSNDKKELKKIVYIYLLYILLHSYFLIDTYAYLIQGVRNDFFTLVDVSGHQRSASFLVMNFIFMSALFIHIRLLSHDKFKKIIFLSSMILYVNMLIAIILSQLIGSNNGAVTITGILFLTILIQISLSFKEHSYILFKYNLKPQSLFFGLASRKLYASMFILLVSFILCASLVMFFITIDLSTFRLFGSVTGHISSVTSRIELLSNFLVQFNVSPIFGNIIVDRLTTGDGTYVHSTIASLLTHLGLIGFFIFMLYIILSFKELYRGKQYLFVTNGLRIYSTLLFMGVFLIAFTSVFFTWHPLWFLFGCIFPALYIENGTRK</sequence>
<feature type="transmembrane region" description="Helical" evidence="1">
    <location>
        <begin position="93"/>
        <end position="115"/>
    </location>
</feature>
<keyword evidence="1" id="KW-0472">Membrane</keyword>
<comment type="caution">
    <text evidence="2">The sequence shown here is derived from an EMBL/GenBank/DDBJ whole genome shotgun (WGS) entry which is preliminary data.</text>
</comment>
<evidence type="ECO:0000313" key="3">
    <source>
        <dbReference type="Proteomes" id="UP001178148"/>
    </source>
</evidence>
<accession>A0AA90P1G6</accession>
<feature type="transmembrane region" description="Helical" evidence="1">
    <location>
        <begin position="121"/>
        <end position="140"/>
    </location>
</feature>
<proteinExistence type="predicted"/>
<feature type="transmembrane region" description="Helical" evidence="1">
    <location>
        <begin position="280"/>
        <end position="302"/>
    </location>
</feature>
<protein>
    <submittedName>
        <fullName evidence="2">Uncharacterized protein</fullName>
    </submittedName>
</protein>
<feature type="transmembrane region" description="Helical" evidence="1">
    <location>
        <begin position="166"/>
        <end position="190"/>
    </location>
</feature>
<feature type="transmembrane region" description="Helical" evidence="1">
    <location>
        <begin position="65"/>
        <end position="86"/>
    </location>
</feature>
<gene>
    <name evidence="2" type="ORF">QS748_14930</name>
</gene>
<reference evidence="2 3" key="1">
    <citation type="journal article" date="2023" name="bioRxiv">
        <title>An intranuclear bacterial parasite of deep-sea mussels expresses apoptosis inhibitors acquired from its host.</title>
        <authorList>
            <person name="Gonzalez Porras M.A."/>
            <person name="Assie A."/>
            <person name="Tietjen M."/>
            <person name="Violette M."/>
            <person name="Kleiner M."/>
            <person name="Gruber-Vodicka H."/>
            <person name="Dubilier N."/>
            <person name="Leisch N."/>
        </authorList>
    </citation>
    <scope>NUCLEOTIDE SEQUENCE [LARGE SCALE GENOMIC DNA]</scope>
    <source>
        <strain evidence="2">IAP13</strain>
    </source>
</reference>
<keyword evidence="1" id="KW-1133">Transmembrane helix</keyword>
<dbReference type="AlphaFoldDB" id="A0AA90P1G6"/>
<feature type="transmembrane region" description="Helical" evidence="1">
    <location>
        <begin position="308"/>
        <end position="326"/>
    </location>
</feature>
<feature type="non-terminal residue" evidence="2">
    <location>
        <position position="1"/>
    </location>
</feature>
<feature type="transmembrane region" description="Helical" evidence="1">
    <location>
        <begin position="243"/>
        <end position="268"/>
    </location>
</feature>
<evidence type="ECO:0000313" key="2">
    <source>
        <dbReference type="EMBL" id="MDP0590406.1"/>
    </source>
</evidence>
<organism evidence="2 3">
    <name type="scientific">Candidatus Endonucleibacter bathymodioli</name>
    <dbReference type="NCBI Taxonomy" id="539814"/>
    <lineage>
        <taxon>Bacteria</taxon>
        <taxon>Pseudomonadati</taxon>
        <taxon>Pseudomonadota</taxon>
        <taxon>Gammaproteobacteria</taxon>
        <taxon>Oceanospirillales</taxon>
        <taxon>Endozoicomonadaceae</taxon>
        <taxon>Candidatus Endonucleibacter</taxon>
    </lineage>
</organism>
<feature type="transmembrane region" description="Helical" evidence="1">
    <location>
        <begin position="23"/>
        <end position="45"/>
    </location>
</feature>
<dbReference type="Proteomes" id="UP001178148">
    <property type="component" value="Unassembled WGS sequence"/>
</dbReference>
<dbReference type="EMBL" id="JASXSV010000070">
    <property type="protein sequence ID" value="MDP0590406.1"/>
    <property type="molecule type" value="Genomic_DNA"/>
</dbReference>